<evidence type="ECO:0000313" key="2">
    <source>
        <dbReference type="Proteomes" id="UP000238442"/>
    </source>
</evidence>
<dbReference type="OrthoDB" id="668115at2"/>
<reference evidence="1 2" key="1">
    <citation type="submission" date="2018-02" db="EMBL/GenBank/DDBJ databases">
        <title>Genomic analysis of the strain RR4-38 isolated from a seawater recirculating aquaculture system.</title>
        <authorList>
            <person name="Kim Y.-S."/>
            <person name="Jang Y.H."/>
            <person name="Kim K.-H."/>
        </authorList>
    </citation>
    <scope>NUCLEOTIDE SEQUENCE [LARGE SCALE GENOMIC DNA]</scope>
    <source>
        <strain evidence="1 2">RR4-38</strain>
    </source>
</reference>
<dbReference type="EMBL" id="CP027062">
    <property type="protein sequence ID" value="AVI49830.1"/>
    <property type="molecule type" value="Genomic_DNA"/>
</dbReference>
<proteinExistence type="predicted"/>
<name>A0A2S0HT44_9FLAO</name>
<dbReference type="RefSeq" id="WP_105214155.1">
    <property type="nucleotide sequence ID" value="NZ_CP027062.1"/>
</dbReference>
<dbReference type="KEGG" id="aue:C5O00_01070"/>
<dbReference type="Proteomes" id="UP000238442">
    <property type="component" value="Chromosome"/>
</dbReference>
<accession>A0A2S0HT44</accession>
<organism evidence="1 2">
    <name type="scientific">Pukyongia salina</name>
    <dbReference type="NCBI Taxonomy" id="2094025"/>
    <lineage>
        <taxon>Bacteria</taxon>
        <taxon>Pseudomonadati</taxon>
        <taxon>Bacteroidota</taxon>
        <taxon>Flavobacteriia</taxon>
        <taxon>Flavobacteriales</taxon>
        <taxon>Flavobacteriaceae</taxon>
        <taxon>Pukyongia</taxon>
    </lineage>
</organism>
<evidence type="ECO:0000313" key="1">
    <source>
        <dbReference type="EMBL" id="AVI49830.1"/>
    </source>
</evidence>
<gene>
    <name evidence="1" type="ORF">C5O00_01070</name>
</gene>
<sequence length="343" mass="40065">MYNTIRSTFTILFIFICVTSFSQISVSPRHIGGSKNFKKGTLESFKKTTTVFVLSNIYSTSEYETILNMSWKATPFKVVSLSEFNIAEYLDGNYSIATLEGYKKTMQTTTGVDKYSYLHAYIDIYMFDIERLNKKLESLKKRDAERVNDILEDSRVNIARVELFPKDEFIATTMTQKSKEAVKSMFNKDVFNNYGKGFLVNYFQQISSAIEREETLWMYESDTQKGLKQLTTKTLYIPDYVKIRYNPWKGLDEDKDDTESLFSKYDYNYEFISDADLNQKIMDAEDIYYLRYVRVNTQKFIHVVSARTGEMVYQEYVGGSFSYNLKSKHISNISKEVKKSAKK</sequence>
<keyword evidence="2" id="KW-1185">Reference proteome</keyword>
<dbReference type="AlphaFoldDB" id="A0A2S0HT44"/>
<protein>
    <submittedName>
        <fullName evidence="1">Uncharacterized protein</fullName>
    </submittedName>
</protein>